<gene>
    <name evidence="4" type="ORF">HZF24_02440</name>
</gene>
<protein>
    <submittedName>
        <fullName evidence="4">FMN-binding protein</fullName>
    </submittedName>
</protein>
<dbReference type="GO" id="GO:0010181">
    <property type="term" value="F:FMN binding"/>
    <property type="evidence" value="ECO:0007669"/>
    <property type="project" value="InterPro"/>
</dbReference>
<dbReference type="PROSITE" id="PS51257">
    <property type="entry name" value="PROKAR_LIPOPROTEIN"/>
    <property type="match status" value="1"/>
</dbReference>
<evidence type="ECO:0000256" key="2">
    <source>
        <dbReference type="SAM" id="SignalP"/>
    </source>
</evidence>
<feature type="chain" id="PRO_5037501723" evidence="2">
    <location>
        <begin position="22"/>
        <end position="159"/>
    </location>
</feature>
<dbReference type="Pfam" id="PF04205">
    <property type="entry name" value="FMN_bind"/>
    <property type="match status" value="1"/>
</dbReference>
<evidence type="ECO:0000259" key="3">
    <source>
        <dbReference type="SMART" id="SM00900"/>
    </source>
</evidence>
<keyword evidence="5" id="KW-1185">Reference proteome</keyword>
<comment type="caution">
    <text evidence="4">The sequence shown here is derived from an EMBL/GenBank/DDBJ whole genome shotgun (WGS) entry which is preliminary data.</text>
</comment>
<feature type="domain" description="FMN-binding" evidence="3">
    <location>
        <begin position="84"/>
        <end position="158"/>
    </location>
</feature>
<dbReference type="Proteomes" id="UP000611629">
    <property type="component" value="Unassembled WGS sequence"/>
</dbReference>
<feature type="compositionally biased region" description="Low complexity" evidence="1">
    <location>
        <begin position="28"/>
        <end position="62"/>
    </location>
</feature>
<dbReference type="AlphaFoldDB" id="A0A974GV50"/>
<keyword evidence="2" id="KW-0732">Signal</keyword>
<dbReference type="Gene3D" id="3.90.1010.20">
    <property type="match status" value="1"/>
</dbReference>
<dbReference type="SMART" id="SM00900">
    <property type="entry name" value="FMN_bind"/>
    <property type="match status" value="1"/>
</dbReference>
<dbReference type="InterPro" id="IPR007329">
    <property type="entry name" value="FMN-bd"/>
</dbReference>
<evidence type="ECO:0000313" key="5">
    <source>
        <dbReference type="Proteomes" id="UP000611629"/>
    </source>
</evidence>
<feature type="region of interest" description="Disordered" evidence="1">
    <location>
        <begin position="28"/>
        <end position="85"/>
    </location>
</feature>
<evidence type="ECO:0000256" key="1">
    <source>
        <dbReference type="SAM" id="MobiDB-lite"/>
    </source>
</evidence>
<organism evidence="4 5">
    <name type="scientific">Sedimentibacter hydroxybenzoicus DSM 7310</name>
    <dbReference type="NCBI Taxonomy" id="1123245"/>
    <lineage>
        <taxon>Bacteria</taxon>
        <taxon>Bacillati</taxon>
        <taxon>Bacillota</taxon>
        <taxon>Tissierellia</taxon>
        <taxon>Sedimentibacter</taxon>
    </lineage>
</organism>
<name>A0A974GV50_SEDHY</name>
<evidence type="ECO:0000313" key="4">
    <source>
        <dbReference type="EMBL" id="NYB72996.1"/>
    </source>
</evidence>
<feature type="signal peptide" evidence="2">
    <location>
        <begin position="1"/>
        <end position="21"/>
    </location>
</feature>
<proteinExistence type="predicted"/>
<sequence length="159" mass="16478">MEGYMKKLALIISFLMLFSMAACTDNNNNPGTNNPDTNNPGTNTPGEETPGNGENNLNGNTGVDLPENGDLGGDTETLKGSAQGYGGEVTVTVMVNGEDIVSVEVMGEKETPGVGTNAIEQLPEKIEEADSTDVEAISGATVTSNAIKEAVDKALEGRK</sequence>
<dbReference type="GO" id="GO:0016020">
    <property type="term" value="C:membrane"/>
    <property type="evidence" value="ECO:0007669"/>
    <property type="project" value="InterPro"/>
</dbReference>
<reference evidence="4" key="1">
    <citation type="submission" date="2020-07" db="EMBL/GenBank/DDBJ databases">
        <title>Genomic analysis of a strain of Sedimentibacter Hydroxybenzoicus DSM7310.</title>
        <authorList>
            <person name="Ma S."/>
        </authorList>
    </citation>
    <scope>NUCLEOTIDE SEQUENCE</scope>
    <source>
        <strain evidence="4">DSM 7310</strain>
    </source>
</reference>
<dbReference type="EMBL" id="JACBNQ010000001">
    <property type="protein sequence ID" value="NYB72996.1"/>
    <property type="molecule type" value="Genomic_DNA"/>
</dbReference>
<accession>A0A974GV50</accession>